<dbReference type="AlphaFoldDB" id="A0A023BDJ5"/>
<evidence type="ECO:0000313" key="2">
    <source>
        <dbReference type="EMBL" id="EZG89014.1"/>
    </source>
</evidence>
<sequence>MWDGGWEESFSVPVGVGQSTDRYQTEPELTFTVPNKLPTAPTEIPEPQVIYEPRTPRVMSPQELDRLHLLRMKQALADRPPAPRPTVSTYRARGRGGPCLAPSFGAGCTPCSCEDTLVIDQDVADNQWNVLGWSVATAGLIVGFILGYHRHEQNRRRRARIDSIDYVSSDTEYDNDDLTSYGS</sequence>
<dbReference type="VEuPathDB" id="CryptoDB:GNI_003540"/>
<keyword evidence="3" id="KW-1185">Reference proteome</keyword>
<evidence type="ECO:0000313" key="3">
    <source>
        <dbReference type="Proteomes" id="UP000019763"/>
    </source>
</evidence>
<protein>
    <submittedName>
        <fullName evidence="2">Transmembrane protein</fullName>
    </submittedName>
</protein>
<gene>
    <name evidence="2" type="ORF">GNI_003540</name>
</gene>
<dbReference type="GeneID" id="22910382"/>
<dbReference type="RefSeq" id="XP_011128521.1">
    <property type="nucleotide sequence ID" value="XM_011130219.1"/>
</dbReference>
<keyword evidence="1 2" id="KW-0812">Transmembrane</keyword>
<dbReference type="Proteomes" id="UP000019763">
    <property type="component" value="Unassembled WGS sequence"/>
</dbReference>
<keyword evidence="1" id="KW-1133">Transmembrane helix</keyword>
<evidence type="ECO:0000256" key="1">
    <source>
        <dbReference type="SAM" id="Phobius"/>
    </source>
</evidence>
<comment type="caution">
    <text evidence="2">The sequence shown here is derived from an EMBL/GenBank/DDBJ whole genome shotgun (WGS) entry which is preliminary data.</text>
</comment>
<name>A0A023BDJ5_GRENI</name>
<proteinExistence type="predicted"/>
<dbReference type="EMBL" id="AFNH02000030">
    <property type="protein sequence ID" value="EZG89014.1"/>
    <property type="molecule type" value="Genomic_DNA"/>
</dbReference>
<organism evidence="2 3">
    <name type="scientific">Gregarina niphandrodes</name>
    <name type="common">Septate eugregarine</name>
    <dbReference type="NCBI Taxonomy" id="110365"/>
    <lineage>
        <taxon>Eukaryota</taxon>
        <taxon>Sar</taxon>
        <taxon>Alveolata</taxon>
        <taxon>Apicomplexa</taxon>
        <taxon>Conoidasida</taxon>
        <taxon>Gregarinasina</taxon>
        <taxon>Eugregarinorida</taxon>
        <taxon>Gregarinidae</taxon>
        <taxon>Gregarina</taxon>
    </lineage>
</organism>
<keyword evidence="1" id="KW-0472">Membrane</keyword>
<reference evidence="2" key="1">
    <citation type="submission" date="2013-12" db="EMBL/GenBank/DDBJ databases">
        <authorList>
            <person name="Omoto C.K."/>
            <person name="Sibley D."/>
            <person name="Venepally P."/>
            <person name="Hadjithomas M."/>
            <person name="Karamycheva S."/>
            <person name="Brunk B."/>
            <person name="Roos D."/>
            <person name="Caler E."/>
            <person name="Lorenzi H."/>
        </authorList>
    </citation>
    <scope>NUCLEOTIDE SEQUENCE</scope>
</reference>
<accession>A0A023BDJ5</accession>
<feature type="transmembrane region" description="Helical" evidence="1">
    <location>
        <begin position="130"/>
        <end position="148"/>
    </location>
</feature>